<protein>
    <submittedName>
        <fullName evidence="2">Predicted N-acyltransferase, GNAT family</fullName>
    </submittedName>
</protein>
<dbReference type="Pfam" id="PF13508">
    <property type="entry name" value="Acetyltransf_7"/>
    <property type="match status" value="1"/>
</dbReference>
<dbReference type="PROSITE" id="PS51186">
    <property type="entry name" value="GNAT"/>
    <property type="match status" value="1"/>
</dbReference>
<dbReference type="AlphaFoldDB" id="A0A1I2FGA4"/>
<proteinExistence type="predicted"/>
<dbReference type="STRING" id="380248.SAMN05216251_107317"/>
<dbReference type="InterPro" id="IPR016181">
    <property type="entry name" value="Acyl_CoA_acyltransferase"/>
</dbReference>
<evidence type="ECO:0000259" key="1">
    <source>
        <dbReference type="PROSITE" id="PS51186"/>
    </source>
</evidence>
<sequence length="155" mass="16309">MTAVARVAAVPVEEIFALRWAVLRDGQPRESAVYPEDSREGTFHIAAYDGAGAVRGCATFFPQALPGEEGAGAPVAYRFRGMASAPEARGQGFGAAALSAGLREAAARGAVLAWCNGRTSAAGFYEHFGFTAVGEEFVIEPIGPHYVFVTKDLAR</sequence>
<evidence type="ECO:0000313" key="2">
    <source>
        <dbReference type="EMBL" id="SFF03767.1"/>
    </source>
</evidence>
<feature type="domain" description="N-acetyltransferase" evidence="1">
    <location>
        <begin position="2"/>
        <end position="154"/>
    </location>
</feature>
<keyword evidence="3" id="KW-1185">Reference proteome</keyword>
<organism evidence="2 3">
    <name type="scientific">Actinacidiphila alni</name>
    <dbReference type="NCBI Taxonomy" id="380248"/>
    <lineage>
        <taxon>Bacteria</taxon>
        <taxon>Bacillati</taxon>
        <taxon>Actinomycetota</taxon>
        <taxon>Actinomycetes</taxon>
        <taxon>Kitasatosporales</taxon>
        <taxon>Streptomycetaceae</taxon>
        <taxon>Actinacidiphila</taxon>
    </lineage>
</organism>
<keyword evidence="2" id="KW-0012">Acyltransferase</keyword>
<dbReference type="Proteomes" id="UP000199323">
    <property type="component" value="Unassembled WGS sequence"/>
</dbReference>
<dbReference type="EMBL" id="FONG01000007">
    <property type="protein sequence ID" value="SFF03767.1"/>
    <property type="molecule type" value="Genomic_DNA"/>
</dbReference>
<evidence type="ECO:0000313" key="3">
    <source>
        <dbReference type="Proteomes" id="UP000199323"/>
    </source>
</evidence>
<dbReference type="GO" id="GO:0016747">
    <property type="term" value="F:acyltransferase activity, transferring groups other than amino-acyl groups"/>
    <property type="evidence" value="ECO:0007669"/>
    <property type="project" value="InterPro"/>
</dbReference>
<dbReference type="RefSeq" id="WP_093713941.1">
    <property type="nucleotide sequence ID" value="NZ_FONG01000007.1"/>
</dbReference>
<keyword evidence="2" id="KW-0808">Transferase</keyword>
<reference evidence="2 3" key="1">
    <citation type="submission" date="2016-10" db="EMBL/GenBank/DDBJ databases">
        <authorList>
            <person name="de Groot N.N."/>
        </authorList>
    </citation>
    <scope>NUCLEOTIDE SEQUENCE [LARGE SCALE GENOMIC DNA]</scope>
    <source>
        <strain evidence="2 3">CGMCC 4.3510</strain>
    </source>
</reference>
<dbReference type="InterPro" id="IPR000182">
    <property type="entry name" value="GNAT_dom"/>
</dbReference>
<dbReference type="OrthoDB" id="9796171at2"/>
<dbReference type="SUPFAM" id="SSF55729">
    <property type="entry name" value="Acyl-CoA N-acyltransferases (Nat)"/>
    <property type="match status" value="1"/>
</dbReference>
<name>A0A1I2FGA4_9ACTN</name>
<dbReference type="Gene3D" id="3.40.630.30">
    <property type="match status" value="1"/>
</dbReference>
<gene>
    <name evidence="2" type="ORF">SAMN05216251_107317</name>
</gene>
<accession>A0A1I2FGA4</accession>